<evidence type="ECO:0000313" key="3">
    <source>
        <dbReference type="EMBL" id="KAK0471665.1"/>
    </source>
</evidence>
<sequence>MAQRFSPLLLLLSIIDTLISATRRRRDQMVYEFTTMHAINPGLCPSIEELSSGSLLDPNYDPSAELLDGEEEESAQAGSRSERPLGDHPLLVWSQLRSEFLDKILKLNAFEIPAQEYFAASPVSIPGAFVRLALLLGTKACPCIELRTTLARLGLQFKLGHKRMSPCLFPAMISDFVIVDVDGIHMVNMVSTYEFYQTLVRLTDNSGMHAPPDRYQAFLRVMREWRHIHALKQFGRGHEPSGIQGTKQGELALRCPACPQPTINLPPDWRKNLTLTFTPRAARWLYRLFLAIDANFRLRRLNVSSNESDPGLNAGYAYFVEETAFRSHLAAFGKVIPEEEKSTCNNHNAVKLANSRGGNGAAATESETFRKVKAQLEQDILYLVPKFHLPAHVLKCCDNFSFNFSTGVGRTDGEAPEQGWAATNALAASTKEMGPGARRDTLDDHFGDHNWRKIIILDAVEARLKHVEEFIGYEDALRVEHSEYVNSWRQMVLLWETVTENAVHLELAREEQNVSAVEIWHDVSPSELIAQGLLLEEAQAQLQYDIDALGPHSTDLQCMKVQTQENRLDRKIEAWISVQMVYMPRTALLHAHDDDRCKFGVTMQPSKIPLYLPSTALKLNAINSLTQSTILDDEWHLRLAQANDVLAVLREHLLLKSYLTTWRQHFSWGQRYSAKANTLFHRVEDKIVADVSRYQRVYMALVSMSVELQRFEWQVTFRQLKDEDVRGLDRYNESTSEGHRNLAWIWKTNLQSGDQGLQEGKWLFAPLRLLLSLFFDSIEN</sequence>
<protein>
    <recommendedName>
        <fullName evidence="5">CxC2-like cysteine cluster KDZ transposase-associated domain-containing protein</fullName>
    </recommendedName>
</protein>
<feature type="signal peptide" evidence="2">
    <location>
        <begin position="1"/>
        <end position="21"/>
    </location>
</feature>
<name>A0AA39NU11_9AGAR</name>
<reference evidence="3" key="1">
    <citation type="submission" date="2023-06" db="EMBL/GenBank/DDBJ databases">
        <authorList>
            <consortium name="Lawrence Berkeley National Laboratory"/>
            <person name="Ahrendt S."/>
            <person name="Sahu N."/>
            <person name="Indic B."/>
            <person name="Wong-Bajracharya J."/>
            <person name="Merenyi Z."/>
            <person name="Ke H.-M."/>
            <person name="Monk M."/>
            <person name="Kocsube S."/>
            <person name="Drula E."/>
            <person name="Lipzen A."/>
            <person name="Balint B."/>
            <person name="Henrissat B."/>
            <person name="Andreopoulos B."/>
            <person name="Martin F.M."/>
            <person name="Harder C.B."/>
            <person name="Rigling D."/>
            <person name="Ford K.L."/>
            <person name="Foster G.D."/>
            <person name="Pangilinan J."/>
            <person name="Papanicolaou A."/>
            <person name="Barry K."/>
            <person name="LaButti K."/>
            <person name="Viragh M."/>
            <person name="Koriabine M."/>
            <person name="Yan M."/>
            <person name="Riley R."/>
            <person name="Champramary S."/>
            <person name="Plett K.L."/>
            <person name="Tsai I.J."/>
            <person name="Slot J."/>
            <person name="Sipos G."/>
            <person name="Plett J."/>
            <person name="Nagy L.G."/>
            <person name="Grigoriev I.V."/>
        </authorList>
    </citation>
    <scope>NUCLEOTIDE SEQUENCE</scope>
    <source>
        <strain evidence="3">ICMP 16352</strain>
    </source>
</reference>
<dbReference type="Proteomes" id="UP001175227">
    <property type="component" value="Unassembled WGS sequence"/>
</dbReference>
<dbReference type="InterPro" id="IPR040521">
    <property type="entry name" value="KDZ"/>
</dbReference>
<feature type="chain" id="PRO_5041360871" description="CxC2-like cysteine cluster KDZ transposase-associated domain-containing protein" evidence="2">
    <location>
        <begin position="22"/>
        <end position="780"/>
    </location>
</feature>
<evidence type="ECO:0008006" key="5">
    <source>
        <dbReference type="Google" id="ProtNLM"/>
    </source>
</evidence>
<accession>A0AA39NU11</accession>
<keyword evidence="2" id="KW-0732">Signal</keyword>
<dbReference type="Pfam" id="PF18758">
    <property type="entry name" value="KDZ"/>
    <property type="match status" value="2"/>
</dbReference>
<gene>
    <name evidence="3" type="ORF">IW261DRAFT_1424913</name>
</gene>
<dbReference type="AlphaFoldDB" id="A0AA39NU11"/>
<evidence type="ECO:0000313" key="4">
    <source>
        <dbReference type="Proteomes" id="UP001175227"/>
    </source>
</evidence>
<organism evidence="3 4">
    <name type="scientific">Armillaria novae-zelandiae</name>
    <dbReference type="NCBI Taxonomy" id="153914"/>
    <lineage>
        <taxon>Eukaryota</taxon>
        <taxon>Fungi</taxon>
        <taxon>Dikarya</taxon>
        <taxon>Basidiomycota</taxon>
        <taxon>Agaricomycotina</taxon>
        <taxon>Agaricomycetes</taxon>
        <taxon>Agaricomycetidae</taxon>
        <taxon>Agaricales</taxon>
        <taxon>Marasmiineae</taxon>
        <taxon>Physalacriaceae</taxon>
        <taxon>Armillaria</taxon>
    </lineage>
</organism>
<evidence type="ECO:0000256" key="2">
    <source>
        <dbReference type="SAM" id="SignalP"/>
    </source>
</evidence>
<comment type="caution">
    <text evidence="3">The sequence shown here is derived from an EMBL/GenBank/DDBJ whole genome shotgun (WGS) entry which is preliminary data.</text>
</comment>
<evidence type="ECO:0000256" key="1">
    <source>
        <dbReference type="SAM" id="MobiDB-lite"/>
    </source>
</evidence>
<keyword evidence="4" id="KW-1185">Reference proteome</keyword>
<feature type="region of interest" description="Disordered" evidence="1">
    <location>
        <begin position="62"/>
        <end position="83"/>
    </location>
</feature>
<proteinExistence type="predicted"/>
<dbReference type="EMBL" id="JAUEPR010000048">
    <property type="protein sequence ID" value="KAK0471665.1"/>
    <property type="molecule type" value="Genomic_DNA"/>
</dbReference>